<dbReference type="InterPro" id="IPR008144">
    <property type="entry name" value="Guanylate_kin-like_dom"/>
</dbReference>
<comment type="subcellular location">
    <subcellularLocation>
        <location evidence="9">Cytoplasm</location>
    </subcellularLocation>
</comment>
<dbReference type="GO" id="GO:0004385">
    <property type="term" value="F:GMP kinase activity"/>
    <property type="evidence" value="ECO:0007669"/>
    <property type="project" value="UniProtKB-EC"/>
</dbReference>
<evidence type="ECO:0000256" key="4">
    <source>
        <dbReference type="ARBA" id="ARBA00022679"/>
    </source>
</evidence>
<proteinExistence type="inferred from homology"/>
<dbReference type="Pfam" id="PF00625">
    <property type="entry name" value="Guanylate_kin"/>
    <property type="match status" value="1"/>
</dbReference>
<dbReference type="InterPro" id="IPR027417">
    <property type="entry name" value="P-loop_NTPase"/>
</dbReference>
<dbReference type="EC" id="2.7.4.8" evidence="2 9"/>
<evidence type="ECO:0000256" key="2">
    <source>
        <dbReference type="ARBA" id="ARBA00012961"/>
    </source>
</evidence>
<dbReference type="EMBL" id="JBHRXV010000004">
    <property type="protein sequence ID" value="MFC3712017.1"/>
    <property type="molecule type" value="Genomic_DNA"/>
</dbReference>
<evidence type="ECO:0000313" key="12">
    <source>
        <dbReference type="Proteomes" id="UP001595615"/>
    </source>
</evidence>
<evidence type="ECO:0000256" key="6">
    <source>
        <dbReference type="ARBA" id="ARBA00022777"/>
    </source>
</evidence>
<comment type="catalytic activity">
    <reaction evidence="9">
        <text>GMP + ATP = GDP + ADP</text>
        <dbReference type="Rhea" id="RHEA:20780"/>
        <dbReference type="ChEBI" id="CHEBI:30616"/>
        <dbReference type="ChEBI" id="CHEBI:58115"/>
        <dbReference type="ChEBI" id="CHEBI:58189"/>
        <dbReference type="ChEBI" id="CHEBI:456216"/>
        <dbReference type="EC" id="2.7.4.8"/>
    </reaction>
</comment>
<dbReference type="PROSITE" id="PS00856">
    <property type="entry name" value="GUANYLATE_KINASE_1"/>
    <property type="match status" value="1"/>
</dbReference>
<comment type="caution">
    <text evidence="11">The sequence shown here is derived from an EMBL/GenBank/DDBJ whole genome shotgun (WGS) entry which is preliminary data.</text>
</comment>
<comment type="function">
    <text evidence="9">Essential for recycling GMP and indirectly, cGMP.</text>
</comment>
<gene>
    <name evidence="9 11" type="primary">gmk</name>
    <name evidence="11" type="ORF">ACFOMD_05510</name>
</gene>
<dbReference type="PROSITE" id="PS50052">
    <property type="entry name" value="GUANYLATE_KINASE_2"/>
    <property type="match status" value="1"/>
</dbReference>
<evidence type="ECO:0000256" key="9">
    <source>
        <dbReference type="HAMAP-Rule" id="MF_00328"/>
    </source>
</evidence>
<evidence type="ECO:0000259" key="10">
    <source>
        <dbReference type="PROSITE" id="PS50052"/>
    </source>
</evidence>
<evidence type="ECO:0000256" key="1">
    <source>
        <dbReference type="ARBA" id="ARBA00005790"/>
    </source>
</evidence>
<feature type="domain" description="Guanylate kinase-like" evidence="10">
    <location>
        <begin position="1"/>
        <end position="178"/>
    </location>
</feature>
<keyword evidence="5 9" id="KW-0547">Nucleotide-binding</keyword>
<dbReference type="RefSeq" id="WP_380859570.1">
    <property type="nucleotide sequence ID" value="NZ_JBHRXV010000004.1"/>
</dbReference>
<evidence type="ECO:0000256" key="7">
    <source>
        <dbReference type="ARBA" id="ARBA00022840"/>
    </source>
</evidence>
<comment type="similarity">
    <text evidence="1 9">Belongs to the guanylate kinase family.</text>
</comment>
<dbReference type="InterPro" id="IPR017665">
    <property type="entry name" value="Guanylate_kinase"/>
</dbReference>
<keyword evidence="6 9" id="KW-0418">Kinase</keyword>
<dbReference type="HAMAP" id="MF_00328">
    <property type="entry name" value="Guanylate_kinase"/>
    <property type="match status" value="1"/>
</dbReference>
<dbReference type="SMART" id="SM00072">
    <property type="entry name" value="GuKc"/>
    <property type="match status" value="1"/>
</dbReference>
<dbReference type="PANTHER" id="PTHR23117:SF13">
    <property type="entry name" value="GUANYLATE KINASE"/>
    <property type="match status" value="1"/>
</dbReference>
<evidence type="ECO:0000256" key="5">
    <source>
        <dbReference type="ARBA" id="ARBA00022741"/>
    </source>
</evidence>
<keyword evidence="9" id="KW-0963">Cytoplasm</keyword>
<reference evidence="12" key="1">
    <citation type="journal article" date="2019" name="Int. J. Syst. Evol. Microbiol.">
        <title>The Global Catalogue of Microorganisms (GCM) 10K type strain sequencing project: providing services to taxonomists for standard genome sequencing and annotation.</title>
        <authorList>
            <consortium name="The Broad Institute Genomics Platform"/>
            <consortium name="The Broad Institute Genome Sequencing Center for Infectious Disease"/>
            <person name="Wu L."/>
            <person name="Ma J."/>
        </authorList>
    </citation>
    <scope>NUCLEOTIDE SEQUENCE [LARGE SCALE GENOMIC DNA]</scope>
    <source>
        <strain evidence="12">KCTC 42644</strain>
    </source>
</reference>
<evidence type="ECO:0000256" key="3">
    <source>
        <dbReference type="ARBA" id="ARBA00016296"/>
    </source>
</evidence>
<evidence type="ECO:0000313" key="11">
    <source>
        <dbReference type="EMBL" id="MFC3712017.1"/>
    </source>
</evidence>
<name>A0ABV7X7L2_9SPHN</name>
<dbReference type="SUPFAM" id="SSF52540">
    <property type="entry name" value="P-loop containing nucleoside triphosphate hydrolases"/>
    <property type="match status" value="1"/>
</dbReference>
<dbReference type="NCBIfam" id="TIGR03263">
    <property type="entry name" value="guanyl_kin"/>
    <property type="match status" value="1"/>
</dbReference>
<accession>A0ABV7X7L2</accession>
<dbReference type="Proteomes" id="UP001595615">
    <property type="component" value="Unassembled WGS sequence"/>
</dbReference>
<keyword evidence="7 9" id="KW-0067">ATP-binding</keyword>
<dbReference type="PANTHER" id="PTHR23117">
    <property type="entry name" value="GUANYLATE KINASE-RELATED"/>
    <property type="match status" value="1"/>
</dbReference>
<dbReference type="InterPro" id="IPR020590">
    <property type="entry name" value="Guanylate_kinase_CS"/>
</dbReference>
<organism evidence="11 12">
    <name type="scientific">Sphingoaurantiacus capsulatus</name>
    <dbReference type="NCBI Taxonomy" id="1771310"/>
    <lineage>
        <taxon>Bacteria</taxon>
        <taxon>Pseudomonadati</taxon>
        <taxon>Pseudomonadota</taxon>
        <taxon>Alphaproteobacteria</taxon>
        <taxon>Sphingomonadales</taxon>
        <taxon>Sphingosinicellaceae</taxon>
        <taxon>Sphingoaurantiacus</taxon>
    </lineage>
</organism>
<feature type="binding site" evidence="9">
    <location>
        <begin position="6"/>
        <end position="13"/>
    </location>
    <ligand>
        <name>ATP</name>
        <dbReference type="ChEBI" id="CHEBI:30616"/>
    </ligand>
</feature>
<dbReference type="InterPro" id="IPR008145">
    <property type="entry name" value="GK/Ca_channel_bsu"/>
</dbReference>
<dbReference type="Gene3D" id="3.40.50.300">
    <property type="entry name" value="P-loop containing nucleotide triphosphate hydrolases"/>
    <property type="match status" value="1"/>
</dbReference>
<keyword evidence="12" id="KW-1185">Reference proteome</keyword>
<keyword evidence="4 9" id="KW-0808">Transferase</keyword>
<dbReference type="CDD" id="cd00071">
    <property type="entry name" value="GMPK"/>
    <property type="match status" value="1"/>
</dbReference>
<protein>
    <recommendedName>
        <fullName evidence="3 9">Guanylate kinase</fullName>
        <ecNumber evidence="2 9">2.7.4.8</ecNumber>
    </recommendedName>
    <alternativeName>
        <fullName evidence="8 9">GMP kinase</fullName>
    </alternativeName>
</protein>
<sequence>MFVLASPSGAGKTSMAKRILAEDADISLSVSATTRGPRVGEKDGVDYHFIDDAAFDGLVESGALLEWAHVFGKRYGTPREPVREALSHGKDILFDIDWQGTQQLKARDSKDVVSVYILPPSLPELEKRLRSRGTDSEQVITDRMSRAASEISHWGEYDYVLVNDDFDTCLDQIRSILRAERLRRSRCKSYLSEYVRDMLAQGL</sequence>
<dbReference type="Gene3D" id="3.30.63.10">
    <property type="entry name" value="Guanylate Kinase phosphate binding domain"/>
    <property type="match status" value="1"/>
</dbReference>
<evidence type="ECO:0000256" key="8">
    <source>
        <dbReference type="ARBA" id="ARBA00030128"/>
    </source>
</evidence>